<keyword evidence="2" id="KW-0472">Membrane</keyword>
<dbReference type="EMBL" id="JABAIL010000001">
    <property type="protein sequence ID" value="NLR90327.1"/>
    <property type="molecule type" value="Genomic_DNA"/>
</dbReference>
<dbReference type="AlphaFoldDB" id="A0A7X8SHN2"/>
<feature type="domain" description="Transposase zinc-ribbon" evidence="6">
    <location>
        <begin position="505"/>
        <end position="549"/>
    </location>
</feature>
<feature type="transmembrane region" description="Helical" evidence="2">
    <location>
        <begin position="290"/>
        <end position="310"/>
    </location>
</feature>
<comment type="caution">
    <text evidence="7">The sequence shown here is derived from an EMBL/GenBank/DDBJ whole genome shotgun (WGS) entry which is preliminary data.</text>
</comment>
<feature type="chain" id="PRO_5030546160" description="7TMR-DISM extracellular 2" evidence="3">
    <location>
        <begin position="26"/>
        <end position="634"/>
    </location>
</feature>
<feature type="transmembrane region" description="Helical" evidence="2">
    <location>
        <begin position="347"/>
        <end position="364"/>
    </location>
</feature>
<evidence type="ECO:0000313" key="7">
    <source>
        <dbReference type="EMBL" id="NLR90327.1"/>
    </source>
</evidence>
<dbReference type="RefSeq" id="WP_168881030.1">
    <property type="nucleotide sequence ID" value="NZ_JABAIL010000001.1"/>
</dbReference>
<reference evidence="7 8" key="1">
    <citation type="submission" date="2020-04" db="EMBL/GenBank/DDBJ databases">
        <title>Flammeovirga sp. SR4, a novel species isolated from seawater.</title>
        <authorList>
            <person name="Wang X."/>
        </authorList>
    </citation>
    <scope>NUCLEOTIDE SEQUENCE [LARGE SCALE GENOMIC DNA]</scope>
    <source>
        <strain evidence="7 8">SR4</strain>
    </source>
</reference>
<dbReference type="Gene3D" id="2.60.40.2380">
    <property type="match status" value="1"/>
</dbReference>
<dbReference type="Pfam" id="PF07695">
    <property type="entry name" value="7TMR-DISM_7TM"/>
    <property type="match status" value="1"/>
</dbReference>
<feature type="transmembrane region" description="Helical" evidence="2">
    <location>
        <begin position="227"/>
        <end position="243"/>
    </location>
</feature>
<feature type="coiled-coil region" evidence="1">
    <location>
        <begin position="440"/>
        <end position="488"/>
    </location>
</feature>
<feature type="domain" description="7TM-DISM receptor extracellular" evidence="5">
    <location>
        <begin position="48"/>
        <end position="174"/>
    </location>
</feature>
<evidence type="ECO:0000259" key="6">
    <source>
        <dbReference type="Pfam" id="PF12760"/>
    </source>
</evidence>
<feature type="transmembrane region" description="Helical" evidence="2">
    <location>
        <begin position="376"/>
        <end position="394"/>
    </location>
</feature>
<keyword evidence="2" id="KW-0812">Transmembrane</keyword>
<accession>A0A7X8SHN2</accession>
<organism evidence="7 8">
    <name type="scientific">Flammeovirga agarivorans</name>
    <dbReference type="NCBI Taxonomy" id="2726742"/>
    <lineage>
        <taxon>Bacteria</taxon>
        <taxon>Pseudomonadati</taxon>
        <taxon>Bacteroidota</taxon>
        <taxon>Cytophagia</taxon>
        <taxon>Cytophagales</taxon>
        <taxon>Flammeovirgaceae</taxon>
        <taxon>Flammeovirga</taxon>
    </lineage>
</organism>
<evidence type="ECO:0008006" key="9">
    <source>
        <dbReference type="Google" id="ProtNLM"/>
    </source>
</evidence>
<gene>
    <name evidence="7" type="ORF">HGP29_03880</name>
</gene>
<evidence type="ECO:0000256" key="2">
    <source>
        <dbReference type="SAM" id="Phobius"/>
    </source>
</evidence>
<keyword evidence="8" id="KW-1185">Reference proteome</keyword>
<sequence length="634" mass="73971">MKILKSNYLNFIIIFWFCLPIAASANDKSPFLIEVPDYVDKIFIPSSKVMVLKDRDSRYTIDQIVNNNAKNFIPLPKVDNIVLSEESYSYWVKIQLEGEALSKDRWFFEIPDSHVGEIIAYMQVGNDPPVLMEKAGYDHIYTTRTFRHKNIIFPIDQLNIGDNKEVKVYLKYTSLFLNVLFYKISKSETFLEYSNTEYLMLGLNYGILVCLIITSLLLYITIRDKSLIFLIAFLIGSICVGLTEDNLGAEYLFTNKPFLNYILMKYAAPVSMLTIVFLAVQFLEIRKEAFKLYLVIVGIALLNAFYFLIFKSMNDVIWRMPTFLLPFLLIFGFILTKLKREGVKVTYFFLGYIVILGGLITQVLRSYGIFISDNILVVYAYNMGLLITGLFMTLSQTEKFKILKEEKEEAQQELIKDLQIRERVIEEKVVERTEKIKAQNEIIELKNKELEWVNNELNKQRVQIQDLNSQLQIENEQLHVDVEHLESARVLMQEVTLEEFENMFPTDESCYDYLEEIKWKNGYNCKKCGNELYAKGTGPNSRRCKKCNYNESVTSGTLFHRLHFPIKKAFYMVFIVYSKKGDISSTKIAELLEMRQNTCWKFSKKIKEAMDVKIHEFGSEEELKKKGWEALILA</sequence>
<feature type="transmembrane region" description="Helical" evidence="2">
    <location>
        <begin position="316"/>
        <end position="335"/>
    </location>
</feature>
<dbReference type="Pfam" id="PF07696">
    <property type="entry name" value="7TMR-DISMED2"/>
    <property type="match status" value="1"/>
</dbReference>
<keyword evidence="2" id="KW-1133">Transmembrane helix</keyword>
<feature type="transmembrane region" description="Helical" evidence="2">
    <location>
        <begin position="263"/>
        <end position="283"/>
    </location>
</feature>
<proteinExistence type="predicted"/>
<protein>
    <recommendedName>
        <fullName evidence="9">7TMR-DISM extracellular 2</fullName>
    </recommendedName>
</protein>
<dbReference type="Proteomes" id="UP000585050">
    <property type="component" value="Unassembled WGS sequence"/>
</dbReference>
<evidence type="ECO:0000259" key="5">
    <source>
        <dbReference type="Pfam" id="PF07696"/>
    </source>
</evidence>
<keyword evidence="1" id="KW-0175">Coiled coil</keyword>
<feature type="transmembrane region" description="Helical" evidence="2">
    <location>
        <begin position="198"/>
        <end position="220"/>
    </location>
</feature>
<feature type="signal peptide" evidence="3">
    <location>
        <begin position="1"/>
        <end position="25"/>
    </location>
</feature>
<evidence type="ECO:0000256" key="1">
    <source>
        <dbReference type="SAM" id="Coils"/>
    </source>
</evidence>
<dbReference type="Pfam" id="PF12760">
    <property type="entry name" value="Zn_ribbon_IS1595"/>
    <property type="match status" value="1"/>
</dbReference>
<evidence type="ECO:0000259" key="4">
    <source>
        <dbReference type="Pfam" id="PF07695"/>
    </source>
</evidence>
<dbReference type="InterPro" id="IPR011622">
    <property type="entry name" value="7TMR_DISM_rcpt_extracell_dom2"/>
</dbReference>
<keyword evidence="3" id="KW-0732">Signal</keyword>
<feature type="domain" description="7TM-DISM receptor extracellular" evidence="4">
    <location>
        <begin position="197"/>
        <end position="394"/>
    </location>
</feature>
<dbReference type="InterPro" id="IPR011623">
    <property type="entry name" value="7TMR_DISM_rcpt_extracell_dom1"/>
</dbReference>
<name>A0A7X8SHN2_9BACT</name>
<evidence type="ECO:0000313" key="8">
    <source>
        <dbReference type="Proteomes" id="UP000585050"/>
    </source>
</evidence>
<evidence type="ECO:0000256" key="3">
    <source>
        <dbReference type="SAM" id="SignalP"/>
    </source>
</evidence>
<dbReference type="InterPro" id="IPR024442">
    <property type="entry name" value="Transposase_Zn_ribbon"/>
</dbReference>